<comment type="caution">
    <text evidence="6">The sequence shown here is derived from an EMBL/GenBank/DDBJ whole genome shotgun (WGS) entry which is preliminary data.</text>
</comment>
<evidence type="ECO:0000313" key="6">
    <source>
        <dbReference type="EMBL" id="KNZ40895.1"/>
    </source>
</evidence>
<dbReference type="STRING" id="52689.AKG39_15100"/>
<evidence type="ECO:0000256" key="1">
    <source>
        <dbReference type="ARBA" id="ARBA00022491"/>
    </source>
</evidence>
<keyword evidence="1" id="KW-0678">Repressor</keyword>
<keyword evidence="3" id="KW-0238">DNA-binding</keyword>
<dbReference type="GO" id="GO:0003700">
    <property type="term" value="F:DNA-binding transcription factor activity"/>
    <property type="evidence" value="ECO:0007669"/>
    <property type="project" value="InterPro"/>
</dbReference>
<name>A0A0L6TZB7_9FIRM</name>
<dbReference type="SUPFAM" id="SSF46955">
    <property type="entry name" value="Putative DNA-binding domain"/>
    <property type="match status" value="1"/>
</dbReference>
<dbReference type="EMBL" id="LGYO01000041">
    <property type="protein sequence ID" value="KNZ40895.1"/>
    <property type="molecule type" value="Genomic_DNA"/>
</dbReference>
<evidence type="ECO:0000313" key="7">
    <source>
        <dbReference type="Proteomes" id="UP000036873"/>
    </source>
</evidence>
<dbReference type="InterPro" id="IPR000551">
    <property type="entry name" value="MerR-type_HTH_dom"/>
</dbReference>
<dbReference type="InterPro" id="IPR047057">
    <property type="entry name" value="MerR_fam"/>
</dbReference>
<dbReference type="OrthoDB" id="9811174at2"/>
<keyword evidence="4" id="KW-0804">Transcription</keyword>
<dbReference type="PANTHER" id="PTHR30204:SF69">
    <property type="entry name" value="MERR-FAMILY TRANSCRIPTIONAL REGULATOR"/>
    <property type="match status" value="1"/>
</dbReference>
<sequence>MIISEMSTLTNISEHTLRYYEKKALITVSRDERGRRSYDENEVEWIRFIQRLKETGMLLRDIKKYSDLRAAGDKTILERLELLEEHRLFVLDEQNKWERNLDNLNKKIEFYKNKA</sequence>
<dbReference type="PRINTS" id="PR00040">
    <property type="entry name" value="HTHMERR"/>
</dbReference>
<proteinExistence type="predicted"/>
<protein>
    <submittedName>
        <fullName evidence="6">MerR family transcriptional regulator</fullName>
    </submittedName>
</protein>
<evidence type="ECO:0000256" key="2">
    <source>
        <dbReference type="ARBA" id="ARBA00023015"/>
    </source>
</evidence>
<dbReference type="Pfam" id="PF13411">
    <property type="entry name" value="MerR_1"/>
    <property type="match status" value="1"/>
</dbReference>
<dbReference type="AlphaFoldDB" id="A0A0L6TZB7"/>
<keyword evidence="2" id="KW-0805">Transcription regulation</keyword>
<dbReference type="PROSITE" id="PS50937">
    <property type="entry name" value="HTH_MERR_2"/>
    <property type="match status" value="1"/>
</dbReference>
<feature type="domain" description="HTH merR-type" evidence="5">
    <location>
        <begin position="1"/>
        <end position="68"/>
    </location>
</feature>
<accession>A0A0L6TZB7</accession>
<keyword evidence="7" id="KW-1185">Reference proteome</keyword>
<dbReference type="CDD" id="cd01109">
    <property type="entry name" value="HTH_YyaN"/>
    <property type="match status" value="1"/>
</dbReference>
<dbReference type="InterPro" id="IPR009061">
    <property type="entry name" value="DNA-bd_dom_put_sf"/>
</dbReference>
<organism evidence="6 7">
    <name type="scientific">Acetobacterium bakii</name>
    <dbReference type="NCBI Taxonomy" id="52689"/>
    <lineage>
        <taxon>Bacteria</taxon>
        <taxon>Bacillati</taxon>
        <taxon>Bacillota</taxon>
        <taxon>Clostridia</taxon>
        <taxon>Eubacteriales</taxon>
        <taxon>Eubacteriaceae</taxon>
        <taxon>Acetobacterium</taxon>
    </lineage>
</organism>
<gene>
    <name evidence="6" type="ORF">AKG39_15100</name>
</gene>
<evidence type="ECO:0000256" key="3">
    <source>
        <dbReference type="ARBA" id="ARBA00023125"/>
    </source>
</evidence>
<dbReference type="RefSeq" id="WP_050741241.1">
    <property type="nucleotide sequence ID" value="NZ_LGYO01000041.1"/>
</dbReference>
<evidence type="ECO:0000256" key="4">
    <source>
        <dbReference type="ARBA" id="ARBA00023163"/>
    </source>
</evidence>
<dbReference type="Gene3D" id="1.10.1660.10">
    <property type="match status" value="1"/>
</dbReference>
<dbReference type="Proteomes" id="UP000036873">
    <property type="component" value="Unassembled WGS sequence"/>
</dbReference>
<dbReference type="GO" id="GO:0003677">
    <property type="term" value="F:DNA binding"/>
    <property type="evidence" value="ECO:0007669"/>
    <property type="project" value="UniProtKB-KW"/>
</dbReference>
<reference evidence="7" key="1">
    <citation type="submission" date="2015-07" db="EMBL/GenBank/DDBJ databases">
        <title>Draft genome sequence of Acetobacterium bakii DSM 8293, a potential psychrophilic chemical producer through syngas fermentation.</title>
        <authorList>
            <person name="Song Y."/>
            <person name="Hwang S."/>
            <person name="Cho B.-K."/>
        </authorList>
    </citation>
    <scope>NUCLEOTIDE SEQUENCE [LARGE SCALE GENOMIC DNA]</scope>
    <source>
        <strain evidence="7">DSM 8239</strain>
    </source>
</reference>
<evidence type="ECO:0000259" key="5">
    <source>
        <dbReference type="PROSITE" id="PS50937"/>
    </source>
</evidence>
<dbReference type="PANTHER" id="PTHR30204">
    <property type="entry name" value="REDOX-CYCLING DRUG-SENSING TRANSCRIPTIONAL ACTIVATOR SOXR"/>
    <property type="match status" value="1"/>
</dbReference>
<dbReference type="SMART" id="SM00422">
    <property type="entry name" value="HTH_MERR"/>
    <property type="match status" value="1"/>
</dbReference>